<feature type="compositionally biased region" description="Acidic residues" evidence="2">
    <location>
        <begin position="787"/>
        <end position="799"/>
    </location>
</feature>
<proteinExistence type="predicted"/>
<feature type="region of interest" description="Disordered" evidence="2">
    <location>
        <begin position="23"/>
        <end position="71"/>
    </location>
</feature>
<evidence type="ECO:0000256" key="2">
    <source>
        <dbReference type="SAM" id="MobiDB-lite"/>
    </source>
</evidence>
<feature type="region of interest" description="Disordered" evidence="2">
    <location>
        <begin position="305"/>
        <end position="471"/>
    </location>
</feature>
<feature type="compositionally biased region" description="Polar residues" evidence="2">
    <location>
        <begin position="62"/>
        <end position="71"/>
    </location>
</feature>
<feature type="coiled-coil region" evidence="1">
    <location>
        <begin position="565"/>
        <end position="638"/>
    </location>
</feature>
<dbReference type="EMBL" id="JAAMPC010000012">
    <property type="protein sequence ID" value="KAG2273815.1"/>
    <property type="molecule type" value="Genomic_DNA"/>
</dbReference>
<evidence type="ECO:0000313" key="4">
    <source>
        <dbReference type="Proteomes" id="UP000886595"/>
    </source>
</evidence>
<comment type="caution">
    <text evidence="3">The sequence shown here is derived from an EMBL/GenBank/DDBJ whole genome shotgun (WGS) entry which is preliminary data.</text>
</comment>
<feature type="compositionally biased region" description="Basic residues" evidence="2">
    <location>
        <begin position="371"/>
        <end position="382"/>
    </location>
</feature>
<feature type="compositionally biased region" description="Basic and acidic residues" evidence="2">
    <location>
        <begin position="29"/>
        <end position="59"/>
    </location>
</feature>
<feature type="region of interest" description="Disordered" evidence="2">
    <location>
        <begin position="747"/>
        <end position="766"/>
    </location>
</feature>
<gene>
    <name evidence="3" type="ORF">Bca52824_056370</name>
</gene>
<dbReference type="Proteomes" id="UP000886595">
    <property type="component" value="Unassembled WGS sequence"/>
</dbReference>
<evidence type="ECO:0000313" key="3">
    <source>
        <dbReference type="EMBL" id="KAG2273815.1"/>
    </source>
</evidence>
<sequence length="813" mass="90862">MHCVLLGVNNSLCVQFREEAEENVEDEGRETSGSKHLVKSRDLEADSAERSVPFDEVRLPPHTSSASRGVTRPQVQSWGTIQFLFSSETVKRLLRRAAPCHFSYSICRKQPRSAGYQCVYESYFRDQTKLGCSRVDFHGGAKRDLFVKMRANYNVLAGHPNKTQDWQRAYFYVKSDEHAFEEPPGDDYRILWNPLLVRHPNTIAYPEKFFENANLSQHSHLPRIARGKDAVFAREVMNRWSSYIGFSFPSAVDWESRLPCVLGTRKSRLSLFTREQQKLLDKAREMEGIPDLSALLRGKLQMISSSAGTSEVRPTRADGDADSEPPARSPPKERATKSKKQSPEEQPSTLERNVPLEMAPSSADASEVVGKKKKKKKDGKKRSREETFMEPAGTSAAMGSDDMGRLDPIDSTRGSSEGCPKKKTRRTAAGDEGRRDGTPVPEGPSKSGGGSQDGSPSNGESGGSSADVGRGFPDRVEFLYDERTPLVLNPLRCAELTRQIRGGTKELPPLDDLYFKKEYIDAAVASKRSDGSMNYLVEKYDSTLKQTMTQLGASEKLARTRLGVIERLRAENKKAGDQAVKEKEVLRVKFEELKEKLKSDRLAKKEALREKARLERLVASLEGEKAELEEERGAVVETLIKERKRLRNSRVQEVTRERIKVQTAMADKSTRCVDKMKDSGTEIPQSMIDIFSEQEKVHEAEVAKLRLEPFSEDDFALSPLNLPSRFVSEDLMGVLDPYGSNLITSREATKDPVDEPMIDITSAPSSPALIKETVRDLSASDPPAQVEDLDAQAVEEETAEPLAPSRDDQDIVV</sequence>
<protein>
    <submittedName>
        <fullName evidence="3">Uncharacterized protein</fullName>
    </submittedName>
</protein>
<feature type="compositionally biased region" description="Basic and acidic residues" evidence="2">
    <location>
        <begin position="428"/>
        <end position="437"/>
    </location>
</feature>
<feature type="compositionally biased region" description="Low complexity" evidence="2">
    <location>
        <begin position="454"/>
        <end position="465"/>
    </location>
</feature>
<evidence type="ECO:0000256" key="1">
    <source>
        <dbReference type="SAM" id="Coils"/>
    </source>
</evidence>
<keyword evidence="4" id="KW-1185">Reference proteome</keyword>
<reference evidence="3 4" key="1">
    <citation type="submission" date="2020-02" db="EMBL/GenBank/DDBJ databases">
        <authorList>
            <person name="Ma Q."/>
            <person name="Huang Y."/>
            <person name="Song X."/>
            <person name="Pei D."/>
        </authorList>
    </citation>
    <scope>NUCLEOTIDE SEQUENCE [LARGE SCALE GENOMIC DNA]</scope>
    <source>
        <strain evidence="3">Sxm20200214</strain>
        <tissue evidence="3">Leaf</tissue>
    </source>
</reference>
<dbReference type="AlphaFoldDB" id="A0A8X7QNQ9"/>
<name>A0A8X7QNQ9_BRACI</name>
<accession>A0A8X7QNQ9</accession>
<keyword evidence="1" id="KW-0175">Coiled coil</keyword>
<feature type="region of interest" description="Disordered" evidence="2">
    <location>
        <begin position="775"/>
        <end position="813"/>
    </location>
</feature>
<organism evidence="3 4">
    <name type="scientific">Brassica carinata</name>
    <name type="common">Ethiopian mustard</name>
    <name type="synonym">Abyssinian cabbage</name>
    <dbReference type="NCBI Taxonomy" id="52824"/>
    <lineage>
        <taxon>Eukaryota</taxon>
        <taxon>Viridiplantae</taxon>
        <taxon>Streptophyta</taxon>
        <taxon>Embryophyta</taxon>
        <taxon>Tracheophyta</taxon>
        <taxon>Spermatophyta</taxon>
        <taxon>Magnoliopsida</taxon>
        <taxon>eudicotyledons</taxon>
        <taxon>Gunneridae</taxon>
        <taxon>Pentapetalae</taxon>
        <taxon>rosids</taxon>
        <taxon>malvids</taxon>
        <taxon>Brassicales</taxon>
        <taxon>Brassicaceae</taxon>
        <taxon>Brassiceae</taxon>
        <taxon>Brassica</taxon>
    </lineage>
</organism>